<dbReference type="EMBL" id="JAUHJR010000003">
    <property type="protein sequence ID" value="MDN4161789.1"/>
    <property type="molecule type" value="Genomic_DNA"/>
</dbReference>
<evidence type="ECO:0000259" key="1">
    <source>
        <dbReference type="SMART" id="SM00731"/>
    </source>
</evidence>
<name>A0ABT8EUL8_9ACTN</name>
<evidence type="ECO:0000313" key="3">
    <source>
        <dbReference type="Proteomes" id="UP001168537"/>
    </source>
</evidence>
<dbReference type="Proteomes" id="UP001168537">
    <property type="component" value="Unassembled WGS sequence"/>
</dbReference>
<feature type="domain" description="SprT-like" evidence="1">
    <location>
        <begin position="1"/>
        <end position="139"/>
    </location>
</feature>
<proteinExistence type="predicted"/>
<dbReference type="SMART" id="SM00731">
    <property type="entry name" value="SprT"/>
    <property type="match status" value="1"/>
</dbReference>
<organism evidence="2 3">
    <name type="scientific">Nocardioides abyssi</name>
    <dbReference type="NCBI Taxonomy" id="3058370"/>
    <lineage>
        <taxon>Bacteria</taxon>
        <taxon>Bacillati</taxon>
        <taxon>Actinomycetota</taxon>
        <taxon>Actinomycetes</taxon>
        <taxon>Propionibacteriales</taxon>
        <taxon>Nocardioidaceae</taxon>
        <taxon>Nocardioides</taxon>
    </lineage>
</organism>
<protein>
    <submittedName>
        <fullName evidence="2">SprT-like domain-containing protein</fullName>
    </submittedName>
</protein>
<dbReference type="RefSeq" id="WP_300960702.1">
    <property type="nucleotide sequence ID" value="NZ_JAUHJR010000003.1"/>
</dbReference>
<dbReference type="InterPro" id="IPR006640">
    <property type="entry name" value="SprT-like_domain"/>
</dbReference>
<accession>A0ABT8EUL8</accession>
<keyword evidence="3" id="KW-1185">Reference proteome</keyword>
<sequence length="232" mass="25460">MDLDEAARMARGLLDEHGLQGWTVVFDRAKRRAGICRPHQRQIGLSAPLTALHDEAEVRDTVLHEVAHALVGPRHGHDAVWRATALRIGCSGRRCSDPEAPSIEGDWVGTCPAGHRVTRHRRPTRPGSCTRCSRTFSREHLITWTHRGAVVPMGETYDAALRRLLAGPDPVAVRDGSAAPAPRVGQRARIVAGGRYEGVVGTVLKRGRTRFHLRVRDQVLTVPFGLVEVVEG</sequence>
<comment type="caution">
    <text evidence="2">The sequence shown here is derived from an EMBL/GenBank/DDBJ whole genome shotgun (WGS) entry which is preliminary data.</text>
</comment>
<gene>
    <name evidence="2" type="ORF">QWY29_10540</name>
</gene>
<reference evidence="2" key="1">
    <citation type="submission" date="2023-06" db="EMBL/GenBank/DDBJ databases">
        <title>Draft genome sequence of Nocardioides sp. SOB72.</title>
        <authorList>
            <person name="Zhang G."/>
        </authorList>
    </citation>
    <scope>NUCLEOTIDE SEQUENCE</scope>
    <source>
        <strain evidence="2">SOB72</strain>
    </source>
</reference>
<evidence type="ECO:0000313" key="2">
    <source>
        <dbReference type="EMBL" id="MDN4161789.1"/>
    </source>
</evidence>
<dbReference type="Pfam" id="PF10263">
    <property type="entry name" value="SprT-like"/>
    <property type="match status" value="1"/>
</dbReference>